<dbReference type="EMBL" id="JAIVFP010000001">
    <property type="protein sequence ID" value="MCI4682248.1"/>
    <property type="molecule type" value="Genomic_DNA"/>
</dbReference>
<name>A0ABS9Z3P8_9HYPH</name>
<dbReference type="InterPro" id="IPR025592">
    <property type="entry name" value="DUF4347"/>
</dbReference>
<dbReference type="Proteomes" id="UP001139104">
    <property type="component" value="Unassembled WGS sequence"/>
</dbReference>
<dbReference type="Pfam" id="PF14252">
    <property type="entry name" value="DUF4347"/>
    <property type="match status" value="1"/>
</dbReference>
<accession>A0ABS9Z3P8</accession>
<comment type="caution">
    <text evidence="2">The sequence shown here is derived from an EMBL/GenBank/DDBJ whole genome shotgun (WGS) entry which is preliminary data.</text>
</comment>
<proteinExistence type="predicted"/>
<evidence type="ECO:0000313" key="3">
    <source>
        <dbReference type="Proteomes" id="UP001139104"/>
    </source>
</evidence>
<reference evidence="2" key="1">
    <citation type="journal article" date="2022" name="ISME J.">
        <title>Identification of active gaseous-alkane degraders at natural gas seeps.</title>
        <authorList>
            <person name="Farhan Ul Haque M."/>
            <person name="Hernandez M."/>
            <person name="Crombie A.T."/>
            <person name="Murrell J.C."/>
        </authorList>
    </citation>
    <scope>NUCLEOTIDE SEQUENCE</scope>
    <source>
        <strain evidence="2">PC2</strain>
    </source>
</reference>
<evidence type="ECO:0000259" key="1">
    <source>
        <dbReference type="Pfam" id="PF14252"/>
    </source>
</evidence>
<feature type="domain" description="DUF4347" evidence="1">
    <location>
        <begin position="30"/>
        <end position="190"/>
    </location>
</feature>
<keyword evidence="3" id="KW-1185">Reference proteome</keyword>
<evidence type="ECO:0000313" key="2">
    <source>
        <dbReference type="EMBL" id="MCI4682248.1"/>
    </source>
</evidence>
<dbReference type="RefSeq" id="WP_243066274.1">
    <property type="nucleotide sequence ID" value="NZ_JAIVFK010000052.1"/>
</dbReference>
<gene>
    <name evidence="2" type="ORF">K2U94_05655</name>
</gene>
<organism evidence="2 3">
    <name type="scientific">Candidatus Rhodoblastus alkanivorans</name>
    <dbReference type="NCBI Taxonomy" id="2954117"/>
    <lineage>
        <taxon>Bacteria</taxon>
        <taxon>Pseudomonadati</taxon>
        <taxon>Pseudomonadota</taxon>
        <taxon>Alphaproteobacteria</taxon>
        <taxon>Hyphomicrobiales</taxon>
        <taxon>Rhodoblastaceae</taxon>
        <taxon>Rhodoblastus</taxon>
    </lineage>
</organism>
<sequence length="312" mass="32195">MSFHTNKSDGLNRISASTLAQGDQSRGKEILFLDPGVQDRQTILHNLRPEVEVVSLDAGRPAIQQIAEEVTDRRGLAAVHIMAHGAPGRVCFASGEWSTATLRQDAEDLAAIGSALRPDGELRLWSCETARGATGEAFVLRLAELACVEVAAPTARIGAAALGGTWELSGRETALAPMTPAGTAAYAGLLLDGKIKVKATASPVDGTAALARGTYFVAANVGGANKVVGQFSFLPGYGLDMFVGVSDVRDSYRVHAGESGVIPEGGVCILDPSGSYSRKATEILLGRDGAIVPASPGAPVRITLAPAPGAGR</sequence>
<protein>
    <submittedName>
        <fullName evidence="2">DUF4347 domain-containing protein</fullName>
    </submittedName>
</protein>